<dbReference type="InterPro" id="IPR025048">
    <property type="entry name" value="DUF3987"/>
</dbReference>
<name>A0ABX0QT83_9BACT</name>
<sequence>MRQYNPNLDTGFRKPAGPPPGEQPNAYASLVTDDDLEAETKKRRAGLVFPLDVFPDRLKPLIAQLVENMHGERAFIGLSLLQCASAAIGSALRAQTPSRWQVCLSMWGATVGISSSGKSMIQGVLLRPLHKIQDEYNRLYLDECRAAAADNSDKFPNQKVLLFSDITFESLIKDVFGHNFKGVVRYEDELLKWLDDMDRYKTGKSEASFWTSAWSPSSSFSMRRAGNKFTYIDKNHLVASVMGSTQPDVLYRFYEQNRLQTGYIFRMLFAFAETDRVISPNLTYSLPEEVIEPYTTMIQRLHNELRMDWPDSEPQVVTMHVDGVKLFQEWQDKHTKQINRMESLTDRNVLGGIFGKIKEYVLRISLILAAMDWTFTYGTLGSVKGFGIKVDYVAASLRVCEYFMASGFEAYQVAKNKVMVPPNVLEFAALLKAYNYNQTEMGRHLNVSRQAVNRKLHDYMDKYPGAFGARNF</sequence>
<proteinExistence type="predicted"/>
<comment type="caution">
    <text evidence="2">The sequence shown here is derived from an EMBL/GenBank/DDBJ whole genome shotgun (WGS) entry which is preliminary data.</text>
</comment>
<protein>
    <submittedName>
        <fullName evidence="2">DUF3987 domain-containing protein</fullName>
    </submittedName>
</protein>
<evidence type="ECO:0000313" key="2">
    <source>
        <dbReference type="EMBL" id="NID13758.1"/>
    </source>
</evidence>
<organism evidence="2 3">
    <name type="scientific">Fibrivirga algicola</name>
    <dbReference type="NCBI Taxonomy" id="2950420"/>
    <lineage>
        <taxon>Bacteria</taxon>
        <taxon>Pseudomonadati</taxon>
        <taxon>Bacteroidota</taxon>
        <taxon>Cytophagia</taxon>
        <taxon>Cytophagales</taxon>
        <taxon>Spirosomataceae</taxon>
        <taxon>Fibrivirga</taxon>
    </lineage>
</organism>
<dbReference type="RefSeq" id="WP_166694270.1">
    <property type="nucleotide sequence ID" value="NZ_WAEL01000015.1"/>
</dbReference>
<keyword evidence="3" id="KW-1185">Reference proteome</keyword>
<reference evidence="2" key="1">
    <citation type="submission" date="2024-05" db="EMBL/GenBank/DDBJ databases">
        <authorList>
            <person name="Jung D.-H."/>
        </authorList>
    </citation>
    <scope>NUCLEOTIDE SEQUENCE</scope>
    <source>
        <strain evidence="2">JA-25</strain>
    </source>
</reference>
<feature type="region of interest" description="Disordered" evidence="1">
    <location>
        <begin position="1"/>
        <end position="24"/>
    </location>
</feature>
<dbReference type="Proteomes" id="UP000606008">
    <property type="component" value="Unassembled WGS sequence"/>
</dbReference>
<evidence type="ECO:0000313" key="3">
    <source>
        <dbReference type="Proteomes" id="UP000606008"/>
    </source>
</evidence>
<evidence type="ECO:0000256" key="1">
    <source>
        <dbReference type="SAM" id="MobiDB-lite"/>
    </source>
</evidence>
<dbReference type="Pfam" id="PF13148">
    <property type="entry name" value="DUF3987"/>
    <property type="match status" value="1"/>
</dbReference>
<accession>A0ABX0QT83</accession>
<dbReference type="EMBL" id="WAEL01000015">
    <property type="protein sequence ID" value="NID13758.1"/>
    <property type="molecule type" value="Genomic_DNA"/>
</dbReference>
<gene>
    <name evidence="2" type="ORF">F7231_26555</name>
</gene>